<evidence type="ECO:0000313" key="2">
    <source>
        <dbReference type="Proteomes" id="UP000221469"/>
    </source>
</evidence>
<proteinExistence type="predicted"/>
<accession>A0A0M4S433</accession>
<name>A0A0M4S433_9CAUD</name>
<gene>
    <name evidence="1" type="ORF">SEA_BRICOLE_121</name>
</gene>
<protein>
    <submittedName>
        <fullName evidence="1">Uncharacterized protein</fullName>
    </submittedName>
</protein>
<dbReference type="EMBL" id="KT591491">
    <property type="protein sequence ID" value="ALF00627.1"/>
    <property type="molecule type" value="Genomic_DNA"/>
</dbReference>
<dbReference type="InterPro" id="IPR055852">
    <property type="entry name" value="DUF7429"/>
</dbReference>
<evidence type="ECO:0000313" key="1">
    <source>
        <dbReference type="EMBL" id="ALF00627.1"/>
    </source>
</evidence>
<organism evidence="1 2">
    <name type="scientific">Mycobacterium phage Bricole</name>
    <dbReference type="NCBI Taxonomy" id="1718601"/>
    <lineage>
        <taxon>Viruses</taxon>
        <taxon>Duplodnaviria</taxon>
        <taxon>Heunggongvirae</taxon>
        <taxon>Uroviricota</taxon>
        <taxon>Caudoviricetes</taxon>
        <taxon>Vilmaviridae</taxon>
        <taxon>Mclasvirinae</taxon>
        <taxon>Bongovirus</taxon>
        <taxon>Bongovirus bongo</taxon>
    </lineage>
</organism>
<sequence length="49" mass="5607">MTLTVKLLGFEVVTLELDITEMSSDAPRLTPVDKSVKGLSNWWVRRMNK</sequence>
<dbReference type="Proteomes" id="UP000221469">
    <property type="component" value="Segment"/>
</dbReference>
<dbReference type="Pfam" id="PF24206">
    <property type="entry name" value="DUF7429"/>
    <property type="match status" value="1"/>
</dbReference>
<reference evidence="1 2" key="1">
    <citation type="submission" date="2015-08" db="EMBL/GenBank/DDBJ databases">
        <authorList>
            <person name="Barekzi N."/>
            <person name="Doss J.H."/>
            <person name="Bluford J."/>
            <person name="Fizer S."/>
            <person name="Garofalo A.E."/>
            <person name="Gasalao M.B."/>
            <person name="Griffin J."/>
            <person name="Henderson C.M."/>
            <person name="Hyre A.N."/>
            <person name="Irons L.B."/>
            <person name="Jafree E."/>
            <person name="Kanda K."/>
            <person name="Matthews D."/>
            <person name="Mclaren B."/>
            <person name="Moriarty A."/>
            <person name="Northam N."/>
            <person name="Ryan M."/>
            <person name="Smith D.E."/>
            <person name="Vanselow D."/>
            <person name="Welch J."/>
            <person name="Gauthier D."/>
            <person name="Anders K.R."/>
            <person name="Bradley K.W."/>
            <person name="Asai D.J."/>
            <person name="Bowman C.A."/>
            <person name="Russell D.A."/>
            <person name="Pope W.H."/>
            <person name="Jacobs-Sera D."/>
            <person name="Hendrix R.W."/>
            <person name="Hatfull G.F."/>
        </authorList>
    </citation>
    <scope>NUCLEOTIDE SEQUENCE [LARGE SCALE GENOMIC DNA]</scope>
</reference>